<evidence type="ECO:0000313" key="3">
    <source>
        <dbReference type="Proteomes" id="UP001152622"/>
    </source>
</evidence>
<evidence type="ECO:0000313" key="2">
    <source>
        <dbReference type="EMBL" id="KAJ8363967.1"/>
    </source>
</evidence>
<dbReference type="Proteomes" id="UP001152622">
    <property type="component" value="Chromosome 4"/>
</dbReference>
<name>A0A9Q1FPY8_SYNKA</name>
<feature type="compositionally biased region" description="Basic and acidic residues" evidence="1">
    <location>
        <begin position="88"/>
        <end position="107"/>
    </location>
</feature>
<keyword evidence="3" id="KW-1185">Reference proteome</keyword>
<gene>
    <name evidence="2" type="ORF">SKAU_G00127980</name>
</gene>
<protein>
    <submittedName>
        <fullName evidence="2">Uncharacterized protein</fullName>
    </submittedName>
</protein>
<dbReference type="EMBL" id="JAINUF010000004">
    <property type="protein sequence ID" value="KAJ8363967.1"/>
    <property type="molecule type" value="Genomic_DNA"/>
</dbReference>
<comment type="caution">
    <text evidence="2">The sequence shown here is derived from an EMBL/GenBank/DDBJ whole genome shotgun (WGS) entry which is preliminary data.</text>
</comment>
<evidence type="ECO:0000256" key="1">
    <source>
        <dbReference type="SAM" id="MobiDB-lite"/>
    </source>
</evidence>
<organism evidence="2 3">
    <name type="scientific">Synaphobranchus kaupii</name>
    <name type="common">Kaup's arrowtooth eel</name>
    <dbReference type="NCBI Taxonomy" id="118154"/>
    <lineage>
        <taxon>Eukaryota</taxon>
        <taxon>Metazoa</taxon>
        <taxon>Chordata</taxon>
        <taxon>Craniata</taxon>
        <taxon>Vertebrata</taxon>
        <taxon>Euteleostomi</taxon>
        <taxon>Actinopterygii</taxon>
        <taxon>Neopterygii</taxon>
        <taxon>Teleostei</taxon>
        <taxon>Anguilliformes</taxon>
        <taxon>Synaphobranchidae</taxon>
        <taxon>Synaphobranchus</taxon>
    </lineage>
</organism>
<proteinExistence type="predicted"/>
<sequence length="216" mass="24487">MSSPQDPPDMFLPEIQDCGIEDEQSRLPLWEMAEGINGKNKMQPAKAPQRKGYCCGRSGWGAAGLAYQISNGVTVLKPVQDSQNDNGEQNHWENRIPEDARVERRTESLGEQNSRRYSCRTENRIIGRTEFWKWFCSHPTGANQYSCRRETDYLEIESKSTVLPQACRTFCCCHTSVALPKAIVSKEDILKNISISSKTENPATDLLHQISTKHPR</sequence>
<accession>A0A9Q1FPY8</accession>
<dbReference type="AlphaFoldDB" id="A0A9Q1FPY8"/>
<reference evidence="2" key="1">
    <citation type="journal article" date="2023" name="Science">
        <title>Genome structures resolve the early diversification of teleost fishes.</title>
        <authorList>
            <person name="Parey E."/>
            <person name="Louis A."/>
            <person name="Montfort J."/>
            <person name="Bouchez O."/>
            <person name="Roques C."/>
            <person name="Iampietro C."/>
            <person name="Lluch J."/>
            <person name="Castinel A."/>
            <person name="Donnadieu C."/>
            <person name="Desvignes T."/>
            <person name="Floi Bucao C."/>
            <person name="Jouanno E."/>
            <person name="Wen M."/>
            <person name="Mejri S."/>
            <person name="Dirks R."/>
            <person name="Jansen H."/>
            <person name="Henkel C."/>
            <person name="Chen W.J."/>
            <person name="Zahm M."/>
            <person name="Cabau C."/>
            <person name="Klopp C."/>
            <person name="Thompson A.W."/>
            <person name="Robinson-Rechavi M."/>
            <person name="Braasch I."/>
            <person name="Lecointre G."/>
            <person name="Bobe J."/>
            <person name="Postlethwait J.H."/>
            <person name="Berthelot C."/>
            <person name="Roest Crollius H."/>
            <person name="Guiguen Y."/>
        </authorList>
    </citation>
    <scope>NUCLEOTIDE SEQUENCE</scope>
    <source>
        <strain evidence="2">WJC10195</strain>
    </source>
</reference>
<feature type="region of interest" description="Disordered" evidence="1">
    <location>
        <begin position="81"/>
        <end position="107"/>
    </location>
</feature>